<name>X0UFX1_9ZZZZ</name>
<organism evidence="1">
    <name type="scientific">marine sediment metagenome</name>
    <dbReference type="NCBI Taxonomy" id="412755"/>
    <lineage>
        <taxon>unclassified sequences</taxon>
        <taxon>metagenomes</taxon>
        <taxon>ecological metagenomes</taxon>
    </lineage>
</organism>
<protein>
    <recommendedName>
        <fullName evidence="2">Nucleotidyl transferase AbiEii/AbiGii toxin family protein</fullName>
    </recommendedName>
</protein>
<dbReference type="AlphaFoldDB" id="X0UFX1"/>
<proteinExistence type="predicted"/>
<dbReference type="InterPro" id="IPR014942">
    <property type="entry name" value="AbiEii"/>
</dbReference>
<reference evidence="1" key="1">
    <citation type="journal article" date="2014" name="Front. Microbiol.">
        <title>High frequency of phylogenetically diverse reductive dehalogenase-homologous genes in deep subseafloor sedimentary metagenomes.</title>
        <authorList>
            <person name="Kawai M."/>
            <person name="Futagami T."/>
            <person name="Toyoda A."/>
            <person name="Takaki Y."/>
            <person name="Nishi S."/>
            <person name="Hori S."/>
            <person name="Arai W."/>
            <person name="Tsubouchi T."/>
            <person name="Morono Y."/>
            <person name="Uchiyama I."/>
            <person name="Ito T."/>
            <person name="Fujiyama A."/>
            <person name="Inagaki F."/>
            <person name="Takami H."/>
        </authorList>
    </citation>
    <scope>NUCLEOTIDE SEQUENCE</scope>
    <source>
        <strain evidence="1">Expedition CK06-06</strain>
    </source>
</reference>
<gene>
    <name evidence="1" type="ORF">S01H1_20355</name>
</gene>
<evidence type="ECO:0008006" key="2">
    <source>
        <dbReference type="Google" id="ProtNLM"/>
    </source>
</evidence>
<accession>X0UFX1</accession>
<evidence type="ECO:0000313" key="1">
    <source>
        <dbReference type="EMBL" id="GAF99307.1"/>
    </source>
</evidence>
<feature type="non-terminal residue" evidence="1">
    <location>
        <position position="87"/>
    </location>
</feature>
<dbReference type="Gene3D" id="3.10.450.620">
    <property type="entry name" value="JHP933, nucleotidyltransferase-like core domain"/>
    <property type="match status" value="1"/>
</dbReference>
<comment type="caution">
    <text evidence="1">The sequence shown here is derived from an EMBL/GenBank/DDBJ whole genome shotgun (WGS) entry which is preliminary data.</text>
</comment>
<dbReference type="EMBL" id="BARS01011127">
    <property type="protein sequence ID" value="GAF99307.1"/>
    <property type="molecule type" value="Genomic_DNA"/>
</dbReference>
<dbReference type="Pfam" id="PF08843">
    <property type="entry name" value="AbiEii"/>
    <property type="match status" value="1"/>
</dbReference>
<sequence length="87" mass="9803">MISYDSLVLHAKERGLPAGKLRGAAREYLQVLTLKTLYGLPKAKELVFLGGTALRMGYNHTRFSEDLDFDAASLTFREWKILLEETG</sequence>